<keyword evidence="3" id="KW-1185">Reference proteome</keyword>
<accession>A0A6I4KZA2</accession>
<reference evidence="2 3" key="1">
    <citation type="submission" date="2019-11" db="EMBL/GenBank/DDBJ databases">
        <title>Pseudomonas flavidum sp. nov., isolated from Baiyang Lake.</title>
        <authorList>
            <person name="Zhao Y."/>
        </authorList>
    </citation>
    <scope>NUCLEOTIDE SEQUENCE [LARGE SCALE GENOMIC DNA]</scope>
    <source>
        <strain evidence="3">R-22-3 w-18</strain>
    </source>
</reference>
<evidence type="ECO:0000313" key="2">
    <source>
        <dbReference type="EMBL" id="MVW75856.1"/>
    </source>
</evidence>
<organism evidence="2 3">
    <name type="scientific">Pseudomonas xionganensis</name>
    <dbReference type="NCBI Taxonomy" id="2654845"/>
    <lineage>
        <taxon>Bacteria</taxon>
        <taxon>Pseudomonadati</taxon>
        <taxon>Pseudomonadota</taxon>
        <taxon>Gammaproteobacteria</taxon>
        <taxon>Pseudomonadales</taxon>
        <taxon>Pseudomonadaceae</taxon>
        <taxon>Pseudomonas</taxon>
    </lineage>
</organism>
<dbReference type="AlphaFoldDB" id="A0A6I4KZA2"/>
<dbReference type="Proteomes" id="UP000429555">
    <property type="component" value="Unassembled WGS sequence"/>
</dbReference>
<evidence type="ECO:0000313" key="3">
    <source>
        <dbReference type="Proteomes" id="UP000429555"/>
    </source>
</evidence>
<dbReference type="Gene3D" id="3.10.450.40">
    <property type="match status" value="1"/>
</dbReference>
<dbReference type="EMBL" id="WKJZ01000001">
    <property type="protein sequence ID" value="MVW75856.1"/>
    <property type="molecule type" value="Genomic_DNA"/>
</dbReference>
<name>A0A6I4KZA2_9PSED</name>
<sequence>MQLKPGYPGLLAGLLLMLMLMLSFSLSARDLNHDEARRLLREGQILPLEQMLQRARERYPGAELLEVELEEEDGILVYEVELITAEGSIRELELDARDGRLLKDEVED</sequence>
<protein>
    <submittedName>
        <fullName evidence="2">Peptidase</fullName>
    </submittedName>
</protein>
<comment type="caution">
    <text evidence="2">The sequence shown here is derived from an EMBL/GenBank/DDBJ whole genome shotgun (WGS) entry which is preliminary data.</text>
</comment>
<feature type="domain" description="PepSY" evidence="1">
    <location>
        <begin position="46"/>
        <end position="105"/>
    </location>
</feature>
<gene>
    <name evidence="2" type="ORF">GJV18_11045</name>
</gene>
<proteinExistence type="predicted"/>
<evidence type="ECO:0000259" key="1">
    <source>
        <dbReference type="Pfam" id="PF03413"/>
    </source>
</evidence>
<dbReference type="Pfam" id="PF03413">
    <property type="entry name" value="PepSY"/>
    <property type="match status" value="1"/>
</dbReference>
<dbReference type="InterPro" id="IPR025711">
    <property type="entry name" value="PepSY"/>
</dbReference>